<dbReference type="EMBL" id="KQ965796">
    <property type="protein sequence ID" value="KXS11828.1"/>
    <property type="molecule type" value="Genomic_DNA"/>
</dbReference>
<keyword evidence="2" id="KW-0472">Membrane</keyword>
<name>A0A139A5A9_GONPJ</name>
<protein>
    <submittedName>
        <fullName evidence="3">Uncharacterized protein</fullName>
    </submittedName>
</protein>
<feature type="compositionally biased region" description="Polar residues" evidence="1">
    <location>
        <begin position="7"/>
        <end position="25"/>
    </location>
</feature>
<feature type="region of interest" description="Disordered" evidence="1">
    <location>
        <begin position="1"/>
        <end position="122"/>
    </location>
</feature>
<accession>A0A139A5A9</accession>
<evidence type="ECO:0000256" key="2">
    <source>
        <dbReference type="SAM" id="Phobius"/>
    </source>
</evidence>
<dbReference type="AlphaFoldDB" id="A0A139A5A9"/>
<reference evidence="3 4" key="1">
    <citation type="journal article" date="2015" name="Genome Biol. Evol.">
        <title>Phylogenomic analyses indicate that early fungi evolved digesting cell walls of algal ancestors of land plants.</title>
        <authorList>
            <person name="Chang Y."/>
            <person name="Wang S."/>
            <person name="Sekimoto S."/>
            <person name="Aerts A.L."/>
            <person name="Choi C."/>
            <person name="Clum A."/>
            <person name="LaButti K.M."/>
            <person name="Lindquist E.A."/>
            <person name="Yee Ngan C."/>
            <person name="Ohm R.A."/>
            <person name="Salamov A.A."/>
            <person name="Grigoriev I.V."/>
            <person name="Spatafora J.W."/>
            <person name="Berbee M.L."/>
        </authorList>
    </citation>
    <scope>NUCLEOTIDE SEQUENCE [LARGE SCALE GENOMIC DNA]</scope>
    <source>
        <strain evidence="3 4">JEL478</strain>
    </source>
</reference>
<sequence>MQRHRPSSVNNPYAPSSHSPDSYTSDLPPPSLHPDAHAHPHSTHPHHLASMPPPSSESSSSPDTQTGGWQSPVAQAWQGSGSGYSFHSIPPPYQHAYPDTSTSPPPSFSKPAAGGIPSLSPLPMYRYVSRRKPRYEEEPDPDPFVPPDRPPVHMMFVMVLAMLVAMVVRSVLVSALGGFDGAARLKDWGAVQEVKPEE</sequence>
<feature type="transmembrane region" description="Helical" evidence="2">
    <location>
        <begin position="156"/>
        <end position="179"/>
    </location>
</feature>
<proteinExistence type="predicted"/>
<evidence type="ECO:0000313" key="4">
    <source>
        <dbReference type="Proteomes" id="UP000070544"/>
    </source>
</evidence>
<evidence type="ECO:0000313" key="3">
    <source>
        <dbReference type="EMBL" id="KXS11828.1"/>
    </source>
</evidence>
<keyword evidence="4" id="KW-1185">Reference proteome</keyword>
<keyword evidence="2" id="KW-1133">Transmembrane helix</keyword>
<feature type="compositionally biased region" description="Polar residues" evidence="1">
    <location>
        <begin position="63"/>
        <end position="85"/>
    </location>
</feature>
<dbReference type="Proteomes" id="UP000070544">
    <property type="component" value="Unassembled WGS sequence"/>
</dbReference>
<keyword evidence="2" id="KW-0812">Transmembrane</keyword>
<organism evidence="3 4">
    <name type="scientific">Gonapodya prolifera (strain JEL478)</name>
    <name type="common">Monoblepharis prolifera</name>
    <dbReference type="NCBI Taxonomy" id="1344416"/>
    <lineage>
        <taxon>Eukaryota</taxon>
        <taxon>Fungi</taxon>
        <taxon>Fungi incertae sedis</taxon>
        <taxon>Chytridiomycota</taxon>
        <taxon>Chytridiomycota incertae sedis</taxon>
        <taxon>Monoblepharidomycetes</taxon>
        <taxon>Monoblepharidales</taxon>
        <taxon>Gonapodyaceae</taxon>
        <taxon>Gonapodya</taxon>
    </lineage>
</organism>
<gene>
    <name evidence="3" type="ORF">M427DRAFT_137900</name>
</gene>
<evidence type="ECO:0000256" key="1">
    <source>
        <dbReference type="SAM" id="MobiDB-lite"/>
    </source>
</evidence>